<evidence type="ECO:0000259" key="6">
    <source>
        <dbReference type="PROSITE" id="PS51987"/>
    </source>
</evidence>
<keyword evidence="3" id="KW-0460">Magnesium</keyword>
<dbReference type="Proteomes" id="UP000279384">
    <property type="component" value="Unassembled WGS sequence"/>
</dbReference>
<evidence type="ECO:0000313" key="8">
    <source>
        <dbReference type="Proteomes" id="UP000279384"/>
    </source>
</evidence>
<proteinExistence type="inferred from homology"/>
<evidence type="ECO:0000313" key="7">
    <source>
        <dbReference type="EMBL" id="RKQ54887.1"/>
    </source>
</evidence>
<dbReference type="PANTHER" id="PTHR43785:SF3">
    <property type="entry name" value="GS CATALYTIC DOMAIN-CONTAINING PROTEIN"/>
    <property type="match status" value="1"/>
</dbReference>
<dbReference type="InterPro" id="IPR036651">
    <property type="entry name" value="Gln_synt_N_sf"/>
</dbReference>
<dbReference type="SUPFAM" id="SSF54368">
    <property type="entry name" value="Glutamine synthetase, N-terminal domain"/>
    <property type="match status" value="1"/>
</dbReference>
<dbReference type="GO" id="GO:0006598">
    <property type="term" value="P:polyamine catabolic process"/>
    <property type="evidence" value="ECO:0007669"/>
    <property type="project" value="TreeGrafter"/>
</dbReference>
<dbReference type="Gene3D" id="3.30.590.10">
    <property type="entry name" value="Glutamine synthetase/guanido kinase, catalytic domain"/>
    <property type="match status" value="1"/>
</dbReference>
<comment type="similarity">
    <text evidence="4 5">Belongs to the glutamine synthetase family.</text>
</comment>
<dbReference type="InterPro" id="IPR027303">
    <property type="entry name" value="Gln_synth_gly_rich_site"/>
</dbReference>
<dbReference type="Pfam" id="PF00120">
    <property type="entry name" value="Gln-synt_C"/>
    <property type="match status" value="1"/>
</dbReference>
<evidence type="ECO:0000256" key="4">
    <source>
        <dbReference type="PROSITE-ProRule" id="PRU01331"/>
    </source>
</evidence>
<feature type="domain" description="GS catalytic" evidence="6">
    <location>
        <begin position="110"/>
        <end position="430"/>
    </location>
</feature>
<dbReference type="AlphaFoldDB" id="A0A495B1N1"/>
<dbReference type="GO" id="GO:0004356">
    <property type="term" value="F:glutamine synthetase activity"/>
    <property type="evidence" value="ECO:0007669"/>
    <property type="project" value="InterPro"/>
</dbReference>
<comment type="caution">
    <text evidence="7">The sequence shown here is derived from an EMBL/GenBank/DDBJ whole genome shotgun (WGS) entry which is preliminary data.</text>
</comment>
<dbReference type="EMBL" id="RBID01000018">
    <property type="protein sequence ID" value="RKQ54887.1"/>
    <property type="molecule type" value="Genomic_DNA"/>
</dbReference>
<dbReference type="GO" id="GO:0006542">
    <property type="term" value="P:glutamine biosynthetic process"/>
    <property type="evidence" value="ECO:0007669"/>
    <property type="project" value="InterPro"/>
</dbReference>
<sequence length="430" mass="47136">MSDLQQWLSAQRISHIECLFPDLNGQARGKLIPCHSYLDSAEQRFPQVSLIQTLDGDPQQQLVADSDPDMRLRADPRTLYLKPDSGNGQRVAQLIHDCLDADGEPIPFAPRNVLQRVLAAYRQRGWQPVVAPEIEFYLLAADGQPLSPTRQPYSVDQAPAHAAFFAELEQLCAQQHIASDTMLSEVGNGQFEINLQHGDALALADQVFLFKRSAKTLAARHGLLATFMAKPFADDAGSAMHIHQSLVDTHGHNLFSQPDGSAAPRFWHYLGGLQRYLPAAMLLLAANPNAYRRLSPHSAAPINVEWGIDNRSCGLRVPDSTPAARRVENRLPGMDCNPYLAMAATLACGLLGMEQAIAPGAPLSGSAYGMAATLPASLPQAIAALRDEQALHPLLHPQFVASFCALKEVEWQTFARTITPWERQQLLQQA</sequence>
<accession>A0A495B1N1</accession>
<evidence type="ECO:0000256" key="2">
    <source>
        <dbReference type="ARBA" id="ARBA00022598"/>
    </source>
</evidence>
<dbReference type="PANTHER" id="PTHR43785">
    <property type="entry name" value="GAMMA-GLUTAMYLPUTRESCINE SYNTHETASE"/>
    <property type="match status" value="1"/>
</dbReference>
<dbReference type="Gene3D" id="3.10.20.70">
    <property type="entry name" value="Glutamine synthetase, N-terminal domain"/>
    <property type="match status" value="1"/>
</dbReference>
<dbReference type="SUPFAM" id="SSF55931">
    <property type="entry name" value="Glutamine synthetase/guanido kinase"/>
    <property type="match status" value="1"/>
</dbReference>
<dbReference type="InterPro" id="IPR014746">
    <property type="entry name" value="Gln_synth/guanido_kin_cat_dom"/>
</dbReference>
<comment type="cofactor">
    <cofactor evidence="1">
        <name>Mg(2+)</name>
        <dbReference type="ChEBI" id="CHEBI:18420"/>
    </cofactor>
</comment>
<reference evidence="7 8" key="1">
    <citation type="submission" date="2018-10" db="EMBL/GenBank/DDBJ databases">
        <title>Genomic Encyclopedia of Type Strains, Phase IV (KMG-IV): sequencing the most valuable type-strain genomes for metagenomic binning, comparative biology and taxonomic classification.</title>
        <authorList>
            <person name="Goeker M."/>
        </authorList>
    </citation>
    <scope>NUCLEOTIDE SEQUENCE [LARGE SCALE GENOMIC DNA]</scope>
    <source>
        <strain evidence="7 8">DSM 3303</strain>
    </source>
</reference>
<evidence type="ECO:0000256" key="3">
    <source>
        <dbReference type="ARBA" id="ARBA00022842"/>
    </source>
</evidence>
<protein>
    <submittedName>
        <fullName evidence="7">Glutamine synthetase</fullName>
    </submittedName>
</protein>
<dbReference type="RefSeq" id="WP_120812207.1">
    <property type="nucleotide sequence ID" value="NZ_RBID01000018.1"/>
</dbReference>
<keyword evidence="2" id="KW-0436">Ligase</keyword>
<evidence type="ECO:0000256" key="1">
    <source>
        <dbReference type="ARBA" id="ARBA00001946"/>
    </source>
</evidence>
<dbReference type="InterPro" id="IPR008146">
    <property type="entry name" value="Gln_synth_cat_dom"/>
</dbReference>
<evidence type="ECO:0000256" key="5">
    <source>
        <dbReference type="RuleBase" id="RU000384"/>
    </source>
</evidence>
<dbReference type="PROSITE" id="PS00181">
    <property type="entry name" value="GLNA_ATP"/>
    <property type="match status" value="1"/>
</dbReference>
<dbReference type="PROSITE" id="PS51987">
    <property type="entry name" value="GS_CATALYTIC"/>
    <property type="match status" value="1"/>
</dbReference>
<name>A0A495B1N1_VOGIN</name>
<gene>
    <name evidence="7" type="ORF">C8E02_3149</name>
</gene>
<organism evidence="7 8">
    <name type="scientific">Vogesella indigofera</name>
    <name type="common">Pseudomonas indigofera</name>
    <dbReference type="NCBI Taxonomy" id="45465"/>
    <lineage>
        <taxon>Bacteria</taxon>
        <taxon>Pseudomonadati</taxon>
        <taxon>Pseudomonadota</taxon>
        <taxon>Betaproteobacteria</taxon>
        <taxon>Neisseriales</taxon>
        <taxon>Chromobacteriaceae</taxon>
        <taxon>Vogesella</taxon>
    </lineage>
</organism>
<dbReference type="SMART" id="SM01230">
    <property type="entry name" value="Gln-synt_C"/>
    <property type="match status" value="1"/>
</dbReference>